<dbReference type="GO" id="GO:0004553">
    <property type="term" value="F:hydrolase activity, hydrolyzing O-glycosyl compounds"/>
    <property type="evidence" value="ECO:0007669"/>
    <property type="project" value="TreeGrafter"/>
</dbReference>
<evidence type="ECO:0000313" key="2">
    <source>
        <dbReference type="EMBL" id="OGC92763.1"/>
    </source>
</evidence>
<dbReference type="InterPro" id="IPR012341">
    <property type="entry name" value="6hp_glycosidase-like_sf"/>
</dbReference>
<gene>
    <name evidence="2" type="ORF">A2876_00185</name>
</gene>
<dbReference type="PANTHER" id="PTHR31616">
    <property type="entry name" value="TREHALASE"/>
    <property type="match status" value="1"/>
</dbReference>
<protein>
    <recommendedName>
        <fullName evidence="1">GH15-like domain-containing protein</fullName>
    </recommendedName>
</protein>
<dbReference type="EMBL" id="MEXH01000008">
    <property type="protein sequence ID" value="OGC92763.1"/>
    <property type="molecule type" value="Genomic_DNA"/>
</dbReference>
<dbReference type="GO" id="GO:0005975">
    <property type="term" value="P:carbohydrate metabolic process"/>
    <property type="evidence" value="ECO:0007669"/>
    <property type="project" value="InterPro"/>
</dbReference>
<dbReference type="Pfam" id="PF00723">
    <property type="entry name" value="Glyco_hydro_15"/>
    <property type="match status" value="2"/>
</dbReference>
<dbReference type="Gene3D" id="1.50.10.10">
    <property type="match status" value="1"/>
</dbReference>
<dbReference type="Proteomes" id="UP000178176">
    <property type="component" value="Unassembled WGS sequence"/>
</dbReference>
<comment type="caution">
    <text evidence="2">The sequence shown here is derived from an EMBL/GenBank/DDBJ whole genome shotgun (WGS) entry which is preliminary data.</text>
</comment>
<dbReference type="PANTHER" id="PTHR31616:SF13">
    <property type="entry name" value="GLUCAN 1,4-ALPHA-GLUCOSIDASE"/>
    <property type="match status" value="1"/>
</dbReference>
<reference evidence="2 3" key="1">
    <citation type="journal article" date="2016" name="Nat. Commun.">
        <title>Thousands of microbial genomes shed light on interconnected biogeochemical processes in an aquifer system.</title>
        <authorList>
            <person name="Anantharaman K."/>
            <person name="Brown C.T."/>
            <person name="Hug L.A."/>
            <person name="Sharon I."/>
            <person name="Castelle C.J."/>
            <person name="Probst A.J."/>
            <person name="Thomas B.C."/>
            <person name="Singh A."/>
            <person name="Wilkins M.J."/>
            <person name="Karaoz U."/>
            <person name="Brodie E.L."/>
            <person name="Williams K.H."/>
            <person name="Hubbard S.S."/>
            <person name="Banfield J.F."/>
        </authorList>
    </citation>
    <scope>NUCLEOTIDE SEQUENCE [LARGE SCALE GENOMIC DNA]</scope>
</reference>
<dbReference type="AlphaFoldDB" id="A0A1F4YHQ8"/>
<dbReference type="InterPro" id="IPR008928">
    <property type="entry name" value="6-hairpin_glycosidase_sf"/>
</dbReference>
<organism evidence="2 3">
    <name type="scientific">Candidatus Amesbacteria bacterium RIFCSPHIGHO2_01_FULL_48_32b</name>
    <dbReference type="NCBI Taxonomy" id="1797253"/>
    <lineage>
        <taxon>Bacteria</taxon>
        <taxon>Candidatus Amesiibacteriota</taxon>
    </lineage>
</organism>
<dbReference type="InterPro" id="IPR011613">
    <property type="entry name" value="GH15-like"/>
</dbReference>
<evidence type="ECO:0000259" key="1">
    <source>
        <dbReference type="Pfam" id="PF00723"/>
    </source>
</evidence>
<evidence type="ECO:0000313" key="3">
    <source>
        <dbReference type="Proteomes" id="UP000178176"/>
    </source>
</evidence>
<proteinExistence type="predicted"/>
<sequence>MARHINLGNGNLLIGLDAHGLVRDLYFPYVGLENHVDGHYVHKVGVWVDNRFSWLDDGSWQITIAYVKDTMATDITAIHPHLQLQLNFTDVVYNEKDIFLRKVIVKNTSESPRRVKIYFHQEFEIYQSRRGDTAYYDPVSQTIIHYKGRRCFVINAYHGQTSFDDYSVGLFNIEGKEGTFKDAEDGSLSQNPIEHGLVDSVVGLTCDLAPHQSANVYYWLTAAKLIKDALELNQYVLDKTPSYLVKSTADFWKAWLNRRRFSFFKLPSDTVDLFKKSLLILRAHTDNRGGVIASGDSDLLKYGRDTYSYVWPRDAAFCIMALNAAGDTNVARRFFEFANSILTSEGFFMHKYRADQSLGSSWHPWVHDGHTQYPIQEDETAIVLYALWQYYAASLDIEFIESVYNSLIKKTADFLVSYRDPQTGLPLPSYDLWEEYRGVFTYTSASVFGALTCAAKFADLLGKSDSSRLYINAASEVKEAIIKYLLDQKSGLFAKKIGDPTVDSSSIYGVFKFGVLDPADPRLKEAVKNTISRLTVKTSVGGIARYEGDHYFRSADDIPGNPWVITSLWLAQYHISLAKSESDLAPVKDWLSSAVKSALPTGILPEQLHVHTGAPLSATPLAWSHAEFVTTVIQYLQKLEELGICPACAPVKLLT</sequence>
<dbReference type="SUPFAM" id="SSF48208">
    <property type="entry name" value="Six-hairpin glycosidases"/>
    <property type="match status" value="1"/>
</dbReference>
<name>A0A1F4YHQ8_9BACT</name>
<accession>A0A1F4YHQ8</accession>
<feature type="domain" description="GH15-like" evidence="1">
    <location>
        <begin position="281"/>
        <end position="572"/>
    </location>
</feature>
<feature type="domain" description="GH15-like" evidence="1">
    <location>
        <begin position="585"/>
        <end position="631"/>
    </location>
</feature>